<dbReference type="AlphaFoldDB" id="A0A8S2FTR2"/>
<evidence type="ECO:0000313" key="1">
    <source>
        <dbReference type="EMBL" id="CAF1556415.1"/>
    </source>
</evidence>
<evidence type="ECO:0000313" key="3">
    <source>
        <dbReference type="Proteomes" id="UP000677228"/>
    </source>
</evidence>
<dbReference type="EMBL" id="CAJNOK010041208">
    <property type="protein sequence ID" value="CAF1556415.1"/>
    <property type="molecule type" value="Genomic_DNA"/>
</dbReference>
<organism evidence="1 3">
    <name type="scientific">Didymodactylos carnosus</name>
    <dbReference type="NCBI Taxonomy" id="1234261"/>
    <lineage>
        <taxon>Eukaryota</taxon>
        <taxon>Metazoa</taxon>
        <taxon>Spiralia</taxon>
        <taxon>Gnathifera</taxon>
        <taxon>Rotifera</taxon>
        <taxon>Eurotatoria</taxon>
        <taxon>Bdelloidea</taxon>
        <taxon>Philodinida</taxon>
        <taxon>Philodinidae</taxon>
        <taxon>Didymodactylos</taxon>
    </lineage>
</organism>
<reference evidence="1" key="1">
    <citation type="submission" date="2021-02" db="EMBL/GenBank/DDBJ databases">
        <authorList>
            <person name="Nowell W R."/>
        </authorList>
    </citation>
    <scope>NUCLEOTIDE SEQUENCE</scope>
</reference>
<protein>
    <submittedName>
        <fullName evidence="1">Uncharacterized protein</fullName>
    </submittedName>
</protein>
<gene>
    <name evidence="1" type="ORF">OVA965_LOCUS39574</name>
    <name evidence="2" type="ORF">TMI583_LOCUS40896</name>
</gene>
<dbReference type="EMBL" id="CAJOBA010063754">
    <property type="protein sequence ID" value="CAF4347377.1"/>
    <property type="molecule type" value="Genomic_DNA"/>
</dbReference>
<dbReference type="Proteomes" id="UP000682733">
    <property type="component" value="Unassembled WGS sequence"/>
</dbReference>
<accession>A0A8S2FTR2</accession>
<sequence>MKWIFLEAGHGKGVADAVGAALKRKFDETIAFDPDNSYDNAMDLINAVENHTEIKLFLYDSDDIKAVKDSIPGIRTVKGTSSFHEVFVTEDGALYAKNLSNEKERLLKTVFKK</sequence>
<evidence type="ECO:0000313" key="2">
    <source>
        <dbReference type="EMBL" id="CAF4347377.1"/>
    </source>
</evidence>
<name>A0A8S2FTR2_9BILA</name>
<proteinExistence type="predicted"/>
<comment type="caution">
    <text evidence="1">The sequence shown here is derived from an EMBL/GenBank/DDBJ whole genome shotgun (WGS) entry which is preliminary data.</text>
</comment>
<dbReference type="Proteomes" id="UP000677228">
    <property type="component" value="Unassembled WGS sequence"/>
</dbReference>